<dbReference type="PANTHER" id="PTHR22946:SF4">
    <property type="entry name" value="ESTERASE FRSA"/>
    <property type="match status" value="1"/>
</dbReference>
<proteinExistence type="predicted"/>
<dbReference type="NCBIfam" id="NF003460">
    <property type="entry name" value="PRK05077.1"/>
    <property type="match status" value="1"/>
</dbReference>
<dbReference type="InterPro" id="IPR029058">
    <property type="entry name" value="AB_hydrolase_fold"/>
</dbReference>
<keyword evidence="1" id="KW-0378">Hydrolase</keyword>
<evidence type="ECO:0000256" key="1">
    <source>
        <dbReference type="ARBA" id="ARBA00022801"/>
    </source>
</evidence>
<evidence type="ECO:0000313" key="3">
    <source>
        <dbReference type="Proteomes" id="UP001595384"/>
    </source>
</evidence>
<keyword evidence="3" id="KW-1185">Reference proteome</keyword>
<dbReference type="PANTHER" id="PTHR22946">
    <property type="entry name" value="DIENELACTONE HYDROLASE DOMAIN-CONTAINING PROTEIN-RELATED"/>
    <property type="match status" value="1"/>
</dbReference>
<organism evidence="2 3">
    <name type="scientific">Vibrio zhugei</name>
    <dbReference type="NCBI Taxonomy" id="2479546"/>
    <lineage>
        <taxon>Bacteria</taxon>
        <taxon>Pseudomonadati</taxon>
        <taxon>Pseudomonadota</taxon>
        <taxon>Gammaproteobacteria</taxon>
        <taxon>Vibrionales</taxon>
        <taxon>Vibrionaceae</taxon>
        <taxon>Vibrio</taxon>
    </lineage>
</organism>
<dbReference type="Pfam" id="PF06500">
    <property type="entry name" value="FrsA-like"/>
    <property type="match status" value="1"/>
</dbReference>
<dbReference type="Proteomes" id="UP001595384">
    <property type="component" value="Unassembled WGS sequence"/>
</dbReference>
<comment type="caution">
    <text evidence="2">The sequence shown here is derived from an EMBL/GenBank/DDBJ whole genome shotgun (WGS) entry which is preliminary data.</text>
</comment>
<dbReference type="InterPro" id="IPR010520">
    <property type="entry name" value="FrsA-like"/>
</dbReference>
<gene>
    <name evidence="2" type="primary">frsA</name>
    <name evidence="2" type="ORF">ACFODT_00535</name>
</gene>
<dbReference type="InterPro" id="IPR050261">
    <property type="entry name" value="FrsA_esterase"/>
</dbReference>
<dbReference type="RefSeq" id="WP_123015510.1">
    <property type="nucleotide sequence ID" value="NZ_AP024911.1"/>
</dbReference>
<protein>
    <submittedName>
        <fullName evidence="2">Esterase FrsA</fullName>
    </submittedName>
</protein>
<reference evidence="3" key="1">
    <citation type="journal article" date="2019" name="Int. J. Syst. Evol. Microbiol.">
        <title>The Global Catalogue of Microorganisms (GCM) 10K type strain sequencing project: providing services to taxonomists for standard genome sequencing and annotation.</title>
        <authorList>
            <consortium name="The Broad Institute Genomics Platform"/>
            <consortium name="The Broad Institute Genome Sequencing Center for Infectious Disease"/>
            <person name="Wu L."/>
            <person name="Ma J."/>
        </authorList>
    </citation>
    <scope>NUCLEOTIDE SEQUENCE [LARGE SCALE GENOMIC DNA]</scope>
    <source>
        <strain evidence="3">KCTC 62784</strain>
    </source>
</reference>
<accession>A0ABV7C686</accession>
<sequence length="415" mass="46953">MSEEKSKNLSETLFNKHQQAKETSTLTSYLPSSRDLLEHKRQQEGLAWYRTIPCLQWAWQGINVLEQQEVLARIAASPHSRSEEQWLDTVMGYHSGNWAFEWNRMAMRHQQAAKDKQGDSAAEAYFNAALCYSIAGYPHLKMDNLAKQSENLANTAYDMAANHSSHTIKRLEFPFQNKKIIGHLHLANTDSPKPVVIVSAGLDSLQTDMWRLFRDYLAKRDIAMLTVDMPGIGHSASWNVTENTSILHQEVLSQLADLPWVDHRRVGLVGFRFGGNAMARLSFLEPERIKACVTLGAPIHDVFVTREKLTKMPKMYLDILASRIDKKAIDINSMSGQMMAWSLKVQGFLSSRRTKVPILALGLEGDVVSPLSDNRLLALFSLGGSAKQIKSKTISQGYEQSLEMAMKWLEDELYR</sequence>
<dbReference type="EMBL" id="JBHRSE010000003">
    <property type="protein sequence ID" value="MFC3022341.1"/>
    <property type="molecule type" value="Genomic_DNA"/>
</dbReference>
<evidence type="ECO:0000313" key="2">
    <source>
        <dbReference type="EMBL" id="MFC3022341.1"/>
    </source>
</evidence>
<dbReference type="SUPFAM" id="SSF53474">
    <property type="entry name" value="alpha/beta-Hydrolases"/>
    <property type="match status" value="1"/>
</dbReference>
<name>A0ABV7C686_9VIBR</name>
<dbReference type="Gene3D" id="3.40.50.1820">
    <property type="entry name" value="alpha/beta hydrolase"/>
    <property type="match status" value="1"/>
</dbReference>